<dbReference type="AlphaFoldDB" id="A0A8D5U5Z1"/>
<proteinExistence type="predicted"/>
<gene>
    <name evidence="2" type="ORF">KN1_14920</name>
</gene>
<protein>
    <submittedName>
        <fullName evidence="2">Uncharacterized protein</fullName>
    </submittedName>
</protein>
<keyword evidence="1" id="KW-0812">Transmembrane</keyword>
<accession>A0A8D5U5Z1</accession>
<organism evidence="2 3">
    <name type="scientific">Stygiolobus caldivivus</name>
    <dbReference type="NCBI Taxonomy" id="2824673"/>
    <lineage>
        <taxon>Archaea</taxon>
        <taxon>Thermoproteota</taxon>
        <taxon>Thermoprotei</taxon>
        <taxon>Sulfolobales</taxon>
        <taxon>Sulfolobaceae</taxon>
        <taxon>Stygiolobus</taxon>
    </lineage>
</organism>
<dbReference type="Proteomes" id="UP000825123">
    <property type="component" value="Chromosome"/>
</dbReference>
<dbReference type="KEGG" id="csty:KN1_14920"/>
<name>A0A8D5U5Z1_9CREN</name>
<reference evidence="2 3" key="1">
    <citation type="submission" date="2021-04" db="EMBL/GenBank/DDBJ databases">
        <title>Complete genome sequence of Stygiolobus sp. KN-1.</title>
        <authorList>
            <person name="Nakamura K."/>
            <person name="Sakai H."/>
            <person name="Kurosawa N."/>
        </authorList>
    </citation>
    <scope>NUCLEOTIDE SEQUENCE [LARGE SCALE GENOMIC DNA]</scope>
    <source>
        <strain evidence="2 3">KN-1</strain>
    </source>
</reference>
<keyword evidence="3" id="KW-1185">Reference proteome</keyword>
<dbReference type="EMBL" id="AP024597">
    <property type="protein sequence ID" value="BCU70195.1"/>
    <property type="molecule type" value="Genomic_DNA"/>
</dbReference>
<keyword evidence="1" id="KW-1133">Transmembrane helix</keyword>
<evidence type="ECO:0000313" key="2">
    <source>
        <dbReference type="EMBL" id="BCU70195.1"/>
    </source>
</evidence>
<evidence type="ECO:0000313" key="3">
    <source>
        <dbReference type="Proteomes" id="UP000825123"/>
    </source>
</evidence>
<evidence type="ECO:0000256" key="1">
    <source>
        <dbReference type="SAM" id="Phobius"/>
    </source>
</evidence>
<dbReference type="GeneID" id="66163208"/>
<sequence length="452" mass="50044">MGNAIVNMMLVIATVLISIVALSLYSFYISYTNSNLAYINAFESFSKSITISVSPLSFKAYTNRNPIIFNVSFLASVSVKHYDLNKGELIVVPFVTHSNPNIYLYVPTGLQNSSINVSSTIPVNGQVYLPDGNLLGTVNMEGYKVLNGQVFSVTSNVTSSEVIVLWVLVEFQGKFYRLGYTYLVPQDEGLGVYVASSSGRYNPSNIQVNLNPPLIFASNKGLVFGMWFEPYLISPSKSMLVNITFELKANQKVSLVFYTQGNGVYVNETVLQLNNLITSSVVETIYKGIVQGQWYFLNFSTGAQQLVGPNLEMYISLYDANHKQLSKVQLINPAIASANGYASIIQFGNSTSSVNLISQAVMSSEQNPNAPMYEVTGSLLTNGYLYNNSNDLYQIIGSSPKEIYSIVYWYFVSPYYPPPSQVSATVWYYPQGSKSVATTYIYETGNNMWVLS</sequence>
<feature type="transmembrane region" description="Helical" evidence="1">
    <location>
        <begin position="7"/>
        <end position="28"/>
    </location>
</feature>
<dbReference type="RefSeq" id="WP_221286648.1">
    <property type="nucleotide sequence ID" value="NZ_AP024597.1"/>
</dbReference>
<keyword evidence="1" id="KW-0472">Membrane</keyword>